<dbReference type="RefSeq" id="XP_006696069.1">
    <property type="nucleotide sequence ID" value="XM_006696006.1"/>
</dbReference>
<dbReference type="Proteomes" id="UP000008066">
    <property type="component" value="Unassembled WGS sequence"/>
</dbReference>
<dbReference type="OMA" id="NSFTHFT"/>
<reference evidence="1 2" key="1">
    <citation type="journal article" date="2011" name="Cell">
        <title>Insight into structure and assembly of the nuclear pore complex by utilizing the genome of a eukaryotic thermophile.</title>
        <authorList>
            <person name="Amlacher S."/>
            <person name="Sarges P."/>
            <person name="Flemming D."/>
            <person name="van Noort V."/>
            <person name="Kunze R."/>
            <person name="Devos D.P."/>
            <person name="Arumugam M."/>
            <person name="Bork P."/>
            <person name="Hurt E."/>
        </authorList>
    </citation>
    <scope>NUCLEOTIDE SEQUENCE [LARGE SCALE GENOMIC DNA]</scope>
    <source>
        <strain evidence="2">DSM 1495 / CBS 144.50 / IMI 039719</strain>
    </source>
</reference>
<protein>
    <submittedName>
        <fullName evidence="1">Uncharacterized protein</fullName>
    </submittedName>
</protein>
<dbReference type="GeneID" id="18259787"/>
<dbReference type="AlphaFoldDB" id="G0SCJ8"/>
<name>G0SCJ8_CHATD</name>
<dbReference type="OrthoDB" id="2544694at2759"/>
<dbReference type="HOGENOM" id="CLU_096872_1_0_1"/>
<gene>
    <name evidence="1" type="ORF">CTHT_0057490</name>
</gene>
<proteinExistence type="predicted"/>
<dbReference type="Gene3D" id="2.40.160.20">
    <property type="match status" value="1"/>
</dbReference>
<keyword evidence="2" id="KW-1185">Reference proteome</keyword>
<dbReference type="EMBL" id="GL988045">
    <property type="protein sequence ID" value="EGS19124.1"/>
    <property type="molecule type" value="Genomic_DNA"/>
</dbReference>
<accession>G0SCJ8</accession>
<dbReference type="KEGG" id="cthr:CTHT_0057490"/>
<dbReference type="eggNOG" id="ENOG502S915">
    <property type="taxonomic scope" value="Eukaryota"/>
</dbReference>
<dbReference type="Pfam" id="PF11578">
    <property type="entry name" value="DUF3237"/>
    <property type="match status" value="1"/>
</dbReference>
<sequence>MTNFPKLIPAFTIHVPIADPAPISPHLTFGRILPNANGAIRSHPDYPIKVDAALEHGADFIRASPPPTSASQVGNSKANGPTYVTLDVRALARNGTTGDLLYIRYTGKVDMGGAVGKVLRGEPDATTTGFGEIFTHVEFESGNLDLAVLAGKVFVGSGQIILEKGKPPMVEYKVSEVVAS</sequence>
<evidence type="ECO:0000313" key="2">
    <source>
        <dbReference type="Proteomes" id="UP000008066"/>
    </source>
</evidence>
<evidence type="ECO:0000313" key="1">
    <source>
        <dbReference type="EMBL" id="EGS19124.1"/>
    </source>
</evidence>
<organism evidence="2">
    <name type="scientific">Chaetomium thermophilum (strain DSM 1495 / CBS 144.50 / IMI 039719)</name>
    <name type="common">Thermochaetoides thermophila</name>
    <dbReference type="NCBI Taxonomy" id="759272"/>
    <lineage>
        <taxon>Eukaryota</taxon>
        <taxon>Fungi</taxon>
        <taxon>Dikarya</taxon>
        <taxon>Ascomycota</taxon>
        <taxon>Pezizomycotina</taxon>
        <taxon>Sordariomycetes</taxon>
        <taxon>Sordariomycetidae</taxon>
        <taxon>Sordariales</taxon>
        <taxon>Chaetomiaceae</taxon>
        <taxon>Thermochaetoides</taxon>
    </lineage>
</organism>